<dbReference type="InterPro" id="IPR057027">
    <property type="entry name" value="TPR_mt"/>
</dbReference>
<evidence type="ECO:0000313" key="5">
    <source>
        <dbReference type="EMBL" id="KLO20201.1"/>
    </source>
</evidence>
<reference evidence="5 6" key="1">
    <citation type="submission" date="2015-04" db="EMBL/GenBank/DDBJ databases">
        <title>Complete genome sequence of Schizopora paradoxa KUC8140, a cosmopolitan wood degrader in East Asia.</title>
        <authorList>
            <consortium name="DOE Joint Genome Institute"/>
            <person name="Min B."/>
            <person name="Park H."/>
            <person name="Jang Y."/>
            <person name="Kim J.-J."/>
            <person name="Kim K.H."/>
            <person name="Pangilinan J."/>
            <person name="Lipzen A."/>
            <person name="Riley R."/>
            <person name="Grigoriev I.V."/>
            <person name="Spatafora J.W."/>
            <person name="Choi I.-G."/>
        </authorList>
    </citation>
    <scope>NUCLEOTIDE SEQUENCE [LARGE SCALE GENOMIC DNA]</scope>
    <source>
        <strain evidence="5 6">KUC8140</strain>
    </source>
</reference>
<evidence type="ECO:0000259" key="4">
    <source>
        <dbReference type="Pfam" id="PF23276"/>
    </source>
</evidence>
<dbReference type="Gene3D" id="1.25.40.10">
    <property type="entry name" value="Tetratricopeptide repeat domain"/>
    <property type="match status" value="3"/>
</dbReference>
<comment type="similarity">
    <text evidence="1">Belongs to the PPR family. P subfamily.</text>
</comment>
<dbReference type="Pfam" id="PF13812">
    <property type="entry name" value="PPR_3"/>
    <property type="match status" value="1"/>
</dbReference>
<dbReference type="InterPro" id="IPR050872">
    <property type="entry name" value="PPR_P_subfamily"/>
</dbReference>
<dbReference type="PROSITE" id="PS51375">
    <property type="entry name" value="PPR"/>
    <property type="match status" value="4"/>
</dbReference>
<dbReference type="Pfam" id="PF01535">
    <property type="entry name" value="PPR"/>
    <property type="match status" value="1"/>
</dbReference>
<proteinExistence type="inferred from homology"/>
<accession>A0A0H2SSU9</accession>
<dbReference type="Pfam" id="PF23276">
    <property type="entry name" value="TPR_24"/>
    <property type="match status" value="1"/>
</dbReference>
<dbReference type="InterPro" id="IPR002885">
    <property type="entry name" value="PPR_rpt"/>
</dbReference>
<name>A0A0H2SSU9_9AGAM</name>
<dbReference type="EMBL" id="KQ085883">
    <property type="protein sequence ID" value="KLO20201.1"/>
    <property type="molecule type" value="Genomic_DNA"/>
</dbReference>
<protein>
    <recommendedName>
        <fullName evidence="4">Pentatricopeptide repeat-containing protein-mitochondrial domain-containing protein</fullName>
    </recommendedName>
</protein>
<keyword evidence="2" id="KW-0677">Repeat</keyword>
<evidence type="ECO:0000313" key="6">
    <source>
        <dbReference type="Proteomes" id="UP000053477"/>
    </source>
</evidence>
<dbReference type="NCBIfam" id="TIGR00756">
    <property type="entry name" value="PPR"/>
    <property type="match status" value="2"/>
</dbReference>
<evidence type="ECO:0000256" key="1">
    <source>
        <dbReference type="ARBA" id="ARBA00007626"/>
    </source>
</evidence>
<feature type="non-terminal residue" evidence="5">
    <location>
        <position position="1"/>
    </location>
</feature>
<feature type="domain" description="Pentatricopeptide repeat-containing protein-mitochondrial" evidence="4">
    <location>
        <begin position="56"/>
        <end position="173"/>
    </location>
</feature>
<gene>
    <name evidence="5" type="ORF">SCHPADRAFT_788127</name>
</gene>
<keyword evidence="6" id="KW-1185">Reference proteome</keyword>
<dbReference type="InterPro" id="IPR011990">
    <property type="entry name" value="TPR-like_helical_dom_sf"/>
</dbReference>
<feature type="repeat" description="PPR" evidence="3">
    <location>
        <begin position="73"/>
        <end position="107"/>
    </location>
</feature>
<dbReference type="Proteomes" id="UP000053477">
    <property type="component" value="Unassembled WGS sequence"/>
</dbReference>
<feature type="repeat" description="PPR" evidence="3">
    <location>
        <begin position="146"/>
        <end position="180"/>
    </location>
</feature>
<evidence type="ECO:0000256" key="2">
    <source>
        <dbReference type="ARBA" id="ARBA00022737"/>
    </source>
</evidence>
<dbReference type="InParanoid" id="A0A0H2SSU9"/>
<feature type="non-terminal residue" evidence="5">
    <location>
        <position position="413"/>
    </location>
</feature>
<dbReference type="AlphaFoldDB" id="A0A0H2SSU9"/>
<sequence>EEQLKKLCMQLAAGFDGKLAWATAEESKVSRSRPVFVQESVWANLIRALVACRCDDLAGRIWSKMAALGIKPTVVVWHALLDGYRETQQFARVLSAWNSMIKSGTKPDAALHCSRILALFDSRKKTEAMAAFEEFKKVAKEVEGGATVVCNAVIRGLLKANDFDGALAIFKSMSTDLSKPNIVTFNTFIQYHAKRVDMQSVLSTIRDISKADIAPDVVTFTTLQVALLKAGQMKATEGIFEAMKQMGIEPNVATYSAMLDQYMKDGTSEGLRLGRELLEKMEKTPGARPNEITYTSFLMGLHRTSKLSQEEVADATREILQRMERRSIRVKLGMYHTLLKGALWRQDDGLAAFQNYYRMMVKKNIKFAHDTWYIILSGLIRRNEWGVAKIMVEEMLKSGFQPMWGVQDMVRTI</sequence>
<feature type="repeat" description="PPR" evidence="3">
    <location>
        <begin position="216"/>
        <end position="250"/>
    </location>
</feature>
<dbReference type="STRING" id="27342.A0A0H2SSU9"/>
<evidence type="ECO:0000256" key="3">
    <source>
        <dbReference type="PROSITE-ProRule" id="PRU00708"/>
    </source>
</evidence>
<feature type="repeat" description="PPR" evidence="3">
    <location>
        <begin position="368"/>
        <end position="402"/>
    </location>
</feature>
<dbReference type="PANTHER" id="PTHR46128">
    <property type="entry name" value="MITOCHONDRIAL GROUP I INTRON SPLICING FACTOR CCM1"/>
    <property type="match status" value="1"/>
</dbReference>
<organism evidence="5 6">
    <name type="scientific">Schizopora paradoxa</name>
    <dbReference type="NCBI Taxonomy" id="27342"/>
    <lineage>
        <taxon>Eukaryota</taxon>
        <taxon>Fungi</taxon>
        <taxon>Dikarya</taxon>
        <taxon>Basidiomycota</taxon>
        <taxon>Agaricomycotina</taxon>
        <taxon>Agaricomycetes</taxon>
        <taxon>Hymenochaetales</taxon>
        <taxon>Schizoporaceae</taxon>
        <taxon>Schizopora</taxon>
    </lineage>
</organism>
<dbReference type="PANTHER" id="PTHR46128:SF82">
    <property type="entry name" value="PENTACOTRIPEPTIDE-REPEAT REGION OF PRORP DOMAIN-CONTAINING PROTEIN"/>
    <property type="match status" value="1"/>
</dbReference>
<dbReference type="OrthoDB" id="185373at2759"/>